<dbReference type="InterPro" id="IPR004839">
    <property type="entry name" value="Aminotransferase_I/II_large"/>
</dbReference>
<dbReference type="GO" id="GO:0008483">
    <property type="term" value="F:transaminase activity"/>
    <property type="evidence" value="ECO:0007669"/>
    <property type="project" value="UniProtKB-KW"/>
</dbReference>
<comment type="caution">
    <text evidence="2">The sequence shown here is derived from an EMBL/GenBank/DDBJ whole genome shotgun (WGS) entry which is preliminary data.</text>
</comment>
<accession>A0AAW9TK70</accession>
<keyword evidence="2" id="KW-0032">Aminotransferase</keyword>
<dbReference type="AlphaFoldDB" id="A0AAW9TK70"/>
<name>A0AAW9TK70_RHIML</name>
<dbReference type="InterPro" id="IPR015424">
    <property type="entry name" value="PyrdxlP-dep_Trfase"/>
</dbReference>
<proteinExistence type="predicted"/>
<evidence type="ECO:0000313" key="3">
    <source>
        <dbReference type="Proteomes" id="UP000429484"/>
    </source>
</evidence>
<dbReference type="GO" id="GO:0030170">
    <property type="term" value="F:pyridoxal phosphate binding"/>
    <property type="evidence" value="ECO:0007669"/>
    <property type="project" value="InterPro"/>
</dbReference>
<dbReference type="Pfam" id="PF00155">
    <property type="entry name" value="Aminotran_1_2"/>
    <property type="match status" value="1"/>
</dbReference>
<dbReference type="Gene3D" id="3.40.640.10">
    <property type="entry name" value="Type I PLP-dependent aspartate aminotransferase-like (Major domain)"/>
    <property type="match status" value="1"/>
</dbReference>
<dbReference type="InterPro" id="IPR015421">
    <property type="entry name" value="PyrdxlP-dep_Trfase_major"/>
</dbReference>
<sequence>MRNISLTRATPPYIEHVAQIITQTSTEITKAPAFGRDLHLHRFSGTEEDKRAGSFWLSKRLGRAPNLERIAVTNGTQNSILMLISALVGRGGTLATECLSYPQIGALCSLLGARVVAVDQDENGIVPTSFENVCRTERPSALYVIPTIQNPTCTTMPLDRRREIAAIARTHGVVIFEDDAQGMLPAEGPVPLAAVAPDITWYVATLSKCISVGLRVGFLVAPTRGDLDQVMSRFARMSMWFPTPFSASLATTLIRTGRADDIVACIRREMDRRHALASEVLADVSHIRASNSLFLWLRLASADQFRTVDSFTRQVGISIRGYHEFIVPGAKSFSPGARVSLTSASIGELEDALLRLSRLADATE</sequence>
<dbReference type="InterPro" id="IPR051446">
    <property type="entry name" value="HTH_trans_reg/aminotransferase"/>
</dbReference>
<dbReference type="EMBL" id="WISR01000047">
    <property type="protein sequence ID" value="MQW32107.1"/>
    <property type="molecule type" value="Genomic_DNA"/>
</dbReference>
<dbReference type="PANTHER" id="PTHR46577:SF1">
    <property type="entry name" value="HTH-TYPE TRANSCRIPTIONAL REGULATORY PROTEIN GABR"/>
    <property type="match status" value="1"/>
</dbReference>
<reference evidence="2 3" key="1">
    <citation type="journal article" date="2013" name="Genome Biol.">
        <title>Comparative genomics of the core and accessory genomes of 48 Sinorhizobium strains comprising five genospecies.</title>
        <authorList>
            <person name="Sugawara M."/>
            <person name="Epstein B."/>
            <person name="Badgley B.D."/>
            <person name="Unno T."/>
            <person name="Xu L."/>
            <person name="Reese J."/>
            <person name="Gyaneshwar P."/>
            <person name="Denny R."/>
            <person name="Mudge J."/>
            <person name="Bharti A.K."/>
            <person name="Farmer A.D."/>
            <person name="May G.D."/>
            <person name="Woodward J.E."/>
            <person name="Medigue C."/>
            <person name="Vallenet D."/>
            <person name="Lajus A."/>
            <person name="Rouy Z."/>
            <person name="Martinez-Vaz B."/>
            <person name="Tiffin P."/>
            <person name="Young N.D."/>
            <person name="Sadowsky M.J."/>
        </authorList>
    </citation>
    <scope>NUCLEOTIDE SEQUENCE [LARGE SCALE GENOMIC DNA]</scope>
    <source>
        <strain evidence="2 3">N6B1</strain>
    </source>
</reference>
<feature type="domain" description="Aminotransferase class I/classII large" evidence="1">
    <location>
        <begin position="68"/>
        <end position="341"/>
    </location>
</feature>
<evidence type="ECO:0000313" key="2">
    <source>
        <dbReference type="EMBL" id="MQW32107.1"/>
    </source>
</evidence>
<dbReference type="CDD" id="cd00609">
    <property type="entry name" value="AAT_like"/>
    <property type="match status" value="1"/>
</dbReference>
<dbReference type="Proteomes" id="UP000429484">
    <property type="component" value="Unassembled WGS sequence"/>
</dbReference>
<dbReference type="SUPFAM" id="SSF53383">
    <property type="entry name" value="PLP-dependent transferases"/>
    <property type="match status" value="1"/>
</dbReference>
<dbReference type="RefSeq" id="WP_153349390.1">
    <property type="nucleotide sequence ID" value="NZ_WISR01000047.1"/>
</dbReference>
<keyword evidence="2" id="KW-0808">Transferase</keyword>
<protein>
    <submittedName>
        <fullName evidence="2">Aminotransferase class I/II-fold pyridoxal phosphate-dependent enzyme</fullName>
    </submittedName>
</protein>
<gene>
    <name evidence="2" type="ORF">GHK53_04440</name>
</gene>
<evidence type="ECO:0000259" key="1">
    <source>
        <dbReference type="Pfam" id="PF00155"/>
    </source>
</evidence>
<organism evidence="2 3">
    <name type="scientific">Rhizobium meliloti</name>
    <name type="common">Ensifer meliloti</name>
    <name type="synonym">Sinorhizobium meliloti</name>
    <dbReference type="NCBI Taxonomy" id="382"/>
    <lineage>
        <taxon>Bacteria</taxon>
        <taxon>Pseudomonadati</taxon>
        <taxon>Pseudomonadota</taxon>
        <taxon>Alphaproteobacteria</taxon>
        <taxon>Hyphomicrobiales</taxon>
        <taxon>Rhizobiaceae</taxon>
        <taxon>Sinorhizobium/Ensifer group</taxon>
        <taxon>Sinorhizobium</taxon>
    </lineage>
</organism>
<dbReference type="PANTHER" id="PTHR46577">
    <property type="entry name" value="HTH-TYPE TRANSCRIPTIONAL REGULATORY PROTEIN GABR"/>
    <property type="match status" value="1"/>
</dbReference>